<comment type="caution">
    <text evidence="2">The sequence shown here is derived from an EMBL/GenBank/DDBJ whole genome shotgun (WGS) entry which is preliminary data.</text>
</comment>
<keyword evidence="1" id="KW-1133">Transmembrane helix</keyword>
<evidence type="ECO:0000313" key="3">
    <source>
        <dbReference type="Proteomes" id="UP001174229"/>
    </source>
</evidence>
<feature type="transmembrane region" description="Helical" evidence="1">
    <location>
        <begin position="227"/>
        <end position="249"/>
    </location>
</feature>
<reference evidence="2" key="1">
    <citation type="submission" date="2022-11" db="EMBL/GenBank/DDBJ databases">
        <title>WGS-based characterization of Bacillus cereus isolated from food &amp; feed additives.</title>
        <authorList>
            <person name="Bogaerts B."/>
            <person name="Fraiture M.-A."/>
            <person name="Roosens N.H.C."/>
            <person name="De Keersmaecker S.C.J."/>
            <person name="Vanneste K."/>
        </authorList>
    </citation>
    <scope>NUCLEOTIDE SEQUENCE</scope>
    <source>
        <strain evidence="2">74.2</strain>
    </source>
</reference>
<name>A0AAW6YUQ1_9BACI</name>
<dbReference type="Proteomes" id="UP001174229">
    <property type="component" value="Unassembled WGS sequence"/>
</dbReference>
<feature type="transmembrane region" description="Helical" evidence="1">
    <location>
        <begin position="170"/>
        <end position="191"/>
    </location>
</feature>
<feature type="transmembrane region" description="Helical" evidence="1">
    <location>
        <begin position="129"/>
        <end position="150"/>
    </location>
</feature>
<accession>A0AAW6YUQ1</accession>
<sequence>MINLTASQNIFPKLIPYEVYNMDVWEEGPRYLIKFDNGLQLKVTESLRNLFNYMDGTTSIGDICTMVQTNHDGNITINELTELINEHLLPKGVLVGSEKKASHHSAITFRIAIFHASYLKKASEYFEFLFFRGVFVLFSIFFSISLIHYFFQANTENISNTFGSVYKFTIAILLLLFSMIVHELGHIVAAYRYKIQPKDVGMGLYMMRPVLFVDLSDTWRLPRRQRVVIDLGGIYFELWIFILFELCYFISGFQEFFVANQFILITVLYNLYPFLQYDGFWVLTDILGIANLHTRTFQLVKSGLLGYFFFKPDYRKQFNDTIKRMNRHYKIAFLTYASIYFCSVITAIWFILRYTIYLFTSLDSFTWGNAKGAIIVIIIVLIRTIVVFTLKFKRAGREKDDKQTNHPSSRKNQESL</sequence>
<gene>
    <name evidence="2" type="ORF">OWO78_22460</name>
</gene>
<evidence type="ECO:0000256" key="1">
    <source>
        <dbReference type="SAM" id="Phobius"/>
    </source>
</evidence>
<feature type="transmembrane region" description="Helical" evidence="1">
    <location>
        <begin position="372"/>
        <end position="392"/>
    </location>
</feature>
<keyword evidence="1" id="KW-0472">Membrane</keyword>
<dbReference type="EMBL" id="JAPNPE010000012">
    <property type="protein sequence ID" value="MDK7394128.1"/>
    <property type="molecule type" value="Genomic_DNA"/>
</dbReference>
<feature type="transmembrane region" description="Helical" evidence="1">
    <location>
        <begin position="331"/>
        <end position="352"/>
    </location>
</feature>
<proteinExistence type="predicted"/>
<dbReference type="CDD" id="cd05709">
    <property type="entry name" value="S2P-M50"/>
    <property type="match status" value="1"/>
</dbReference>
<keyword evidence="1" id="KW-0812">Transmembrane</keyword>
<evidence type="ECO:0000313" key="2">
    <source>
        <dbReference type="EMBL" id="MDK7394128.1"/>
    </source>
</evidence>
<protein>
    <submittedName>
        <fullName evidence="2">M50 family metallopeptidase</fullName>
    </submittedName>
</protein>
<feature type="transmembrane region" description="Helical" evidence="1">
    <location>
        <begin position="256"/>
        <end position="272"/>
    </location>
</feature>
<dbReference type="AlphaFoldDB" id="A0AAW6YUQ1"/>
<organism evidence="2 3">
    <name type="scientific">Bacillus pacificus</name>
    <dbReference type="NCBI Taxonomy" id="2026187"/>
    <lineage>
        <taxon>Bacteria</taxon>
        <taxon>Bacillati</taxon>
        <taxon>Bacillota</taxon>
        <taxon>Bacilli</taxon>
        <taxon>Bacillales</taxon>
        <taxon>Bacillaceae</taxon>
        <taxon>Bacillus</taxon>
        <taxon>Bacillus cereus group</taxon>
    </lineage>
</organism>